<evidence type="ECO:0000256" key="3">
    <source>
        <dbReference type="ARBA" id="ARBA00022723"/>
    </source>
</evidence>
<name>A0A9E7FWV1_9LILI</name>
<dbReference type="SUPFAM" id="SSF57850">
    <property type="entry name" value="RING/U-box"/>
    <property type="match status" value="1"/>
</dbReference>
<keyword evidence="5" id="KW-0862">Zinc</keyword>
<keyword evidence="3" id="KW-0479">Metal-binding</keyword>
<dbReference type="InterPro" id="IPR053238">
    <property type="entry name" value="RING-H2_zinc_finger"/>
</dbReference>
<evidence type="ECO:0000256" key="2">
    <source>
        <dbReference type="ARBA" id="ARBA00012483"/>
    </source>
</evidence>
<protein>
    <recommendedName>
        <fullName evidence="2">RING-type E3 ubiquitin transferase</fullName>
        <ecNumber evidence="2">2.3.2.27</ecNumber>
    </recommendedName>
</protein>
<evidence type="ECO:0000256" key="1">
    <source>
        <dbReference type="ARBA" id="ARBA00000900"/>
    </source>
</evidence>
<dbReference type="PANTHER" id="PTHR14155">
    <property type="entry name" value="RING FINGER DOMAIN-CONTAINING"/>
    <property type="match status" value="1"/>
</dbReference>
<dbReference type="AlphaFoldDB" id="A0A9E7FWV1"/>
<dbReference type="Proteomes" id="UP001055439">
    <property type="component" value="Chromosome 5"/>
</dbReference>
<dbReference type="GO" id="GO:0008270">
    <property type="term" value="F:zinc ion binding"/>
    <property type="evidence" value="ECO:0007669"/>
    <property type="project" value="UniProtKB-KW"/>
</dbReference>
<dbReference type="EMBL" id="CP097507">
    <property type="protein sequence ID" value="URE02342.1"/>
    <property type="molecule type" value="Genomic_DNA"/>
</dbReference>
<dbReference type="GO" id="GO:0061630">
    <property type="term" value="F:ubiquitin protein ligase activity"/>
    <property type="evidence" value="ECO:0007669"/>
    <property type="project" value="UniProtKB-EC"/>
</dbReference>
<dbReference type="PANTHER" id="PTHR14155:SF263">
    <property type="entry name" value="E3 UBIQUITIN-PROTEIN LIGASE ATL6"/>
    <property type="match status" value="1"/>
</dbReference>
<evidence type="ECO:0000256" key="5">
    <source>
        <dbReference type="ARBA" id="ARBA00022833"/>
    </source>
</evidence>
<evidence type="ECO:0000256" key="4">
    <source>
        <dbReference type="ARBA" id="ARBA00022771"/>
    </source>
</evidence>
<keyword evidence="7" id="KW-1185">Reference proteome</keyword>
<dbReference type="OrthoDB" id="8062037at2759"/>
<gene>
    <name evidence="6" type="ORF">MUK42_18388</name>
</gene>
<comment type="catalytic activity">
    <reaction evidence="1">
        <text>S-ubiquitinyl-[E2 ubiquitin-conjugating enzyme]-L-cysteine + [acceptor protein]-L-lysine = [E2 ubiquitin-conjugating enzyme]-L-cysteine + N(6)-ubiquitinyl-[acceptor protein]-L-lysine.</text>
        <dbReference type="EC" id="2.3.2.27"/>
    </reaction>
</comment>
<reference evidence="6" key="1">
    <citation type="submission" date="2022-05" db="EMBL/GenBank/DDBJ databases">
        <title>The Musa troglodytarum L. genome provides insights into the mechanism of non-climacteric behaviour and enrichment of carotenoids.</title>
        <authorList>
            <person name="Wang J."/>
        </authorList>
    </citation>
    <scope>NUCLEOTIDE SEQUENCE</scope>
    <source>
        <tissue evidence="6">Leaf</tissue>
    </source>
</reference>
<evidence type="ECO:0000313" key="7">
    <source>
        <dbReference type="Proteomes" id="UP001055439"/>
    </source>
</evidence>
<sequence length="64" mass="7418">MCLNEFKDNNELHLPHRCSHIFHLDYIDTLLTSHVTCHVYRANLVDDNLSLLLIITLATDTINL</sequence>
<proteinExistence type="predicted"/>
<accession>A0A9E7FWV1</accession>
<evidence type="ECO:0000313" key="6">
    <source>
        <dbReference type="EMBL" id="URE02342.1"/>
    </source>
</evidence>
<organism evidence="6 7">
    <name type="scientific">Musa troglodytarum</name>
    <name type="common">fe'i banana</name>
    <dbReference type="NCBI Taxonomy" id="320322"/>
    <lineage>
        <taxon>Eukaryota</taxon>
        <taxon>Viridiplantae</taxon>
        <taxon>Streptophyta</taxon>
        <taxon>Embryophyta</taxon>
        <taxon>Tracheophyta</taxon>
        <taxon>Spermatophyta</taxon>
        <taxon>Magnoliopsida</taxon>
        <taxon>Liliopsida</taxon>
        <taxon>Zingiberales</taxon>
        <taxon>Musaceae</taxon>
        <taxon>Musa</taxon>
    </lineage>
</organism>
<keyword evidence="4" id="KW-0863">Zinc-finger</keyword>
<dbReference type="EC" id="2.3.2.27" evidence="2"/>
<dbReference type="Gene3D" id="3.30.40.10">
    <property type="entry name" value="Zinc/RING finger domain, C3HC4 (zinc finger)"/>
    <property type="match status" value="1"/>
</dbReference>
<dbReference type="InterPro" id="IPR013083">
    <property type="entry name" value="Znf_RING/FYVE/PHD"/>
</dbReference>